<accession>A0A2P6N2Z9</accession>
<dbReference type="Gene3D" id="1.20.1260.100">
    <property type="entry name" value="TspO/MBR protein"/>
    <property type="match status" value="1"/>
</dbReference>
<evidence type="ECO:0000313" key="9">
    <source>
        <dbReference type="Proteomes" id="UP000241769"/>
    </source>
</evidence>
<comment type="subcellular location">
    <subcellularLocation>
        <location evidence="1">Membrane</location>
        <topology evidence="1">Multi-pass membrane protein</topology>
    </subcellularLocation>
</comment>
<dbReference type="Proteomes" id="UP000241769">
    <property type="component" value="Unassembled WGS sequence"/>
</dbReference>
<evidence type="ECO:0000313" key="8">
    <source>
        <dbReference type="EMBL" id="PRP78313.1"/>
    </source>
</evidence>
<protein>
    <recommendedName>
        <fullName evidence="10">Transmembrane protein</fullName>
    </recommendedName>
</protein>
<feature type="compositionally biased region" description="Basic residues" evidence="6">
    <location>
        <begin position="59"/>
        <end position="76"/>
    </location>
</feature>
<gene>
    <name evidence="8" type="ORF">PROFUN_13809</name>
</gene>
<dbReference type="GO" id="GO:0033013">
    <property type="term" value="P:tetrapyrrole metabolic process"/>
    <property type="evidence" value="ECO:0007669"/>
    <property type="project" value="UniProtKB-ARBA"/>
</dbReference>
<dbReference type="GO" id="GO:0016020">
    <property type="term" value="C:membrane"/>
    <property type="evidence" value="ECO:0007669"/>
    <property type="project" value="UniProtKB-SubCell"/>
</dbReference>
<dbReference type="PANTHER" id="PTHR10057">
    <property type="entry name" value="PERIPHERAL-TYPE BENZODIAZEPINE RECEPTOR"/>
    <property type="match status" value="1"/>
</dbReference>
<feature type="transmembrane region" description="Helical" evidence="7">
    <location>
        <begin position="114"/>
        <end position="131"/>
    </location>
</feature>
<dbReference type="InterPro" id="IPR038330">
    <property type="entry name" value="TspO/MBR-related_sf"/>
</dbReference>
<evidence type="ECO:0000256" key="1">
    <source>
        <dbReference type="ARBA" id="ARBA00004141"/>
    </source>
</evidence>
<feature type="transmembrane region" description="Helical" evidence="7">
    <location>
        <begin position="322"/>
        <end position="347"/>
    </location>
</feature>
<evidence type="ECO:0000256" key="4">
    <source>
        <dbReference type="ARBA" id="ARBA00022989"/>
    </source>
</evidence>
<comment type="caution">
    <text evidence="8">The sequence shown here is derived from an EMBL/GenBank/DDBJ whole genome shotgun (WGS) entry which is preliminary data.</text>
</comment>
<keyword evidence="3 7" id="KW-0812">Transmembrane</keyword>
<keyword evidence="4 7" id="KW-1133">Transmembrane helix</keyword>
<dbReference type="PANTHER" id="PTHR10057:SF0">
    <property type="entry name" value="TRANSLOCATOR PROTEIN"/>
    <property type="match status" value="1"/>
</dbReference>
<dbReference type="InterPro" id="IPR004307">
    <property type="entry name" value="TspO_MBR"/>
</dbReference>
<feature type="transmembrane region" description="Helical" evidence="7">
    <location>
        <begin position="359"/>
        <end position="377"/>
    </location>
</feature>
<evidence type="ECO:0000256" key="3">
    <source>
        <dbReference type="ARBA" id="ARBA00022692"/>
    </source>
</evidence>
<dbReference type="Pfam" id="PF03073">
    <property type="entry name" value="TspO_MBR"/>
    <property type="match status" value="1"/>
</dbReference>
<reference evidence="8 9" key="1">
    <citation type="journal article" date="2018" name="Genome Biol. Evol.">
        <title>Multiple Roots of Fruiting Body Formation in Amoebozoa.</title>
        <authorList>
            <person name="Hillmann F."/>
            <person name="Forbes G."/>
            <person name="Novohradska S."/>
            <person name="Ferling I."/>
            <person name="Riege K."/>
            <person name="Groth M."/>
            <person name="Westermann M."/>
            <person name="Marz M."/>
            <person name="Spaller T."/>
            <person name="Winckler T."/>
            <person name="Schaap P."/>
            <person name="Glockner G."/>
        </authorList>
    </citation>
    <scope>NUCLEOTIDE SEQUENCE [LARGE SCALE GENOMIC DNA]</scope>
    <source>
        <strain evidence="8 9">Jena</strain>
    </source>
</reference>
<keyword evidence="5 7" id="KW-0472">Membrane</keyword>
<evidence type="ECO:0000256" key="6">
    <source>
        <dbReference type="SAM" id="MobiDB-lite"/>
    </source>
</evidence>
<organism evidence="8 9">
    <name type="scientific">Planoprotostelium fungivorum</name>
    <dbReference type="NCBI Taxonomy" id="1890364"/>
    <lineage>
        <taxon>Eukaryota</taxon>
        <taxon>Amoebozoa</taxon>
        <taxon>Evosea</taxon>
        <taxon>Variosea</taxon>
        <taxon>Cavosteliida</taxon>
        <taxon>Cavosteliaceae</taxon>
        <taxon>Planoprotostelium</taxon>
    </lineage>
</organism>
<dbReference type="CDD" id="cd15904">
    <property type="entry name" value="TSPO_MBR"/>
    <property type="match status" value="1"/>
</dbReference>
<sequence>MLFVPHALVAFYPRYSHSKTHKFQMNVCLYVAHMQTTREKKAENSDNHDSGAASSKEAQKKREKKSKRRKKRRGRKVSSDVFTQSTANRQHHHRQNVGLQRVLRWRTVFTKKKALLFAIMVSLISILASRFEQQTTHVSLFQFIENILFALDRLLYRSEGYQQIVELYRSSTLPSYAQDFGLWEIIVLFLFIAAAITSGRVVNRLCGAYGNPRFQPVITQLRHPSWSPRLITIRSLFRRLYLIQAPAIWFVWLRLRLQEPTAQLRTVSGIDAPFDAPLAIEDIQDEFIPLELLASLGPKGAQQEYFQILDDFGPLWQSFVHYLFPFASPFFSSPQLALFVFQFYLHLSWPVLFFRYKKVGPATAVAFGVWVLLNFTVRSFWSVSSVGAILLYPYFAWITTATALSFNIWVLNLVRGKLGTNSAPNTPVMTNTPDLRGTPVLASPSITGASFPSQIVKSTRGCQVQNYADDDGESGCLRRRTLYERIRNYFRGR</sequence>
<comment type="similarity">
    <text evidence="2">Belongs to the TspO/BZRP family.</text>
</comment>
<keyword evidence="9" id="KW-1185">Reference proteome</keyword>
<feature type="region of interest" description="Disordered" evidence="6">
    <location>
        <begin position="39"/>
        <end position="94"/>
    </location>
</feature>
<feature type="compositionally biased region" description="Basic and acidic residues" evidence="6">
    <location>
        <begin position="39"/>
        <end position="49"/>
    </location>
</feature>
<proteinExistence type="inferred from homology"/>
<evidence type="ECO:0008006" key="10">
    <source>
        <dbReference type="Google" id="ProtNLM"/>
    </source>
</evidence>
<dbReference type="InParanoid" id="A0A2P6N2Z9"/>
<name>A0A2P6N2Z9_9EUKA</name>
<dbReference type="OrthoDB" id="8841220at2759"/>
<evidence type="ECO:0000256" key="2">
    <source>
        <dbReference type="ARBA" id="ARBA00007524"/>
    </source>
</evidence>
<evidence type="ECO:0000256" key="7">
    <source>
        <dbReference type="SAM" id="Phobius"/>
    </source>
</evidence>
<feature type="transmembrane region" description="Helical" evidence="7">
    <location>
        <begin position="389"/>
        <end position="411"/>
    </location>
</feature>
<dbReference type="AlphaFoldDB" id="A0A2P6N2Z9"/>
<dbReference type="EMBL" id="MDYQ01000230">
    <property type="protein sequence ID" value="PRP78313.1"/>
    <property type="molecule type" value="Genomic_DNA"/>
</dbReference>
<evidence type="ECO:0000256" key="5">
    <source>
        <dbReference type="ARBA" id="ARBA00023136"/>
    </source>
</evidence>
<feature type="transmembrane region" description="Helical" evidence="7">
    <location>
        <begin position="180"/>
        <end position="202"/>
    </location>
</feature>